<dbReference type="PANTHER" id="PTHR33048:SF42">
    <property type="entry name" value="INTEGRAL MEMBRANE PROTEIN"/>
    <property type="match status" value="1"/>
</dbReference>
<proteinExistence type="inferred from homology"/>
<evidence type="ECO:0000256" key="2">
    <source>
        <dbReference type="ARBA" id="ARBA00022692"/>
    </source>
</evidence>
<dbReference type="OrthoDB" id="4682787at2759"/>
<feature type="transmembrane region" description="Helical" evidence="6">
    <location>
        <begin position="79"/>
        <end position="100"/>
    </location>
</feature>
<evidence type="ECO:0000313" key="9">
    <source>
        <dbReference type="Proteomes" id="UP000191342"/>
    </source>
</evidence>
<feature type="transmembrane region" description="Helical" evidence="6">
    <location>
        <begin position="48"/>
        <end position="67"/>
    </location>
</feature>
<feature type="domain" description="Rhodopsin" evidence="7">
    <location>
        <begin position="63"/>
        <end position="304"/>
    </location>
</feature>
<dbReference type="InterPro" id="IPR049326">
    <property type="entry name" value="Rhodopsin_dom_fungi"/>
</dbReference>
<gene>
    <name evidence="8" type="ORF">PENFLA_c005G03481</name>
</gene>
<protein>
    <recommendedName>
        <fullName evidence="7">Rhodopsin domain-containing protein</fullName>
    </recommendedName>
</protein>
<dbReference type="AlphaFoldDB" id="A0A1V6TQ11"/>
<dbReference type="Pfam" id="PF20684">
    <property type="entry name" value="Fung_rhodopsin"/>
    <property type="match status" value="1"/>
</dbReference>
<sequence length="380" mass="41810">MPTSGEVESLDLRVHPDCDSAQHWRTLRMSSNGGAHLPIESQAPTVKGVMWTMSMVPLVFVLMRLYVRVYMRGVFGWDDGIAIAAICCLVAYAAVCHAAANLGLGQHLEIVQKNPNNLIQVALLCNIGESLAIMACTLGKTSFAVTLLRIVVQRWMVVVLWFVIVTMNIVNILAALFVFLQCKDPRHLWNPMIPSECWLPDVFTNFALFVGAYSGAQDFVLALLPWTIVWKLQMRKKEKLGVAFAMSLGIFAGAASIVKTIHLVALSAKSDFTWELAPLLIWAAVEDGLAITAASIPALKPLLTMMFPNTSSDNYNMIPYPHPPPNRKVFDNSKDETQTDIGHTTVHDMGSQTAILETIAPKGENINMTTEVSVTYNHGS</sequence>
<organism evidence="8 9">
    <name type="scientific">Penicillium flavigenum</name>
    <dbReference type="NCBI Taxonomy" id="254877"/>
    <lineage>
        <taxon>Eukaryota</taxon>
        <taxon>Fungi</taxon>
        <taxon>Dikarya</taxon>
        <taxon>Ascomycota</taxon>
        <taxon>Pezizomycotina</taxon>
        <taxon>Eurotiomycetes</taxon>
        <taxon>Eurotiomycetidae</taxon>
        <taxon>Eurotiales</taxon>
        <taxon>Aspergillaceae</taxon>
        <taxon>Penicillium</taxon>
    </lineage>
</organism>
<evidence type="ECO:0000313" key="8">
    <source>
        <dbReference type="EMBL" id="OQE27919.1"/>
    </source>
</evidence>
<feature type="transmembrane region" description="Helical" evidence="6">
    <location>
        <begin position="279"/>
        <end position="299"/>
    </location>
</feature>
<evidence type="ECO:0000256" key="3">
    <source>
        <dbReference type="ARBA" id="ARBA00022989"/>
    </source>
</evidence>
<dbReference type="Proteomes" id="UP000191342">
    <property type="component" value="Unassembled WGS sequence"/>
</dbReference>
<dbReference type="STRING" id="254877.A0A1V6TQ11"/>
<reference evidence="9" key="1">
    <citation type="journal article" date="2017" name="Nat. Microbiol.">
        <title>Global analysis of biosynthetic gene clusters reveals vast potential of secondary metabolite production in Penicillium species.</title>
        <authorList>
            <person name="Nielsen J.C."/>
            <person name="Grijseels S."/>
            <person name="Prigent S."/>
            <person name="Ji B."/>
            <person name="Dainat J."/>
            <person name="Nielsen K.F."/>
            <person name="Frisvad J.C."/>
            <person name="Workman M."/>
            <person name="Nielsen J."/>
        </authorList>
    </citation>
    <scope>NUCLEOTIDE SEQUENCE [LARGE SCALE GENOMIC DNA]</scope>
    <source>
        <strain evidence="9">IBT 14082</strain>
    </source>
</reference>
<evidence type="ECO:0000256" key="1">
    <source>
        <dbReference type="ARBA" id="ARBA00004141"/>
    </source>
</evidence>
<comment type="caution">
    <text evidence="8">The sequence shown here is derived from an EMBL/GenBank/DDBJ whole genome shotgun (WGS) entry which is preliminary data.</text>
</comment>
<dbReference type="PANTHER" id="PTHR33048">
    <property type="entry name" value="PTH11-LIKE INTEGRAL MEMBRANE PROTEIN (AFU_ORTHOLOGUE AFUA_5G11245)"/>
    <property type="match status" value="1"/>
</dbReference>
<name>A0A1V6TQ11_9EURO</name>
<feature type="transmembrane region" description="Helical" evidence="6">
    <location>
        <begin position="240"/>
        <end position="259"/>
    </location>
</feature>
<comment type="subcellular location">
    <subcellularLocation>
        <location evidence="1">Membrane</location>
        <topology evidence="1">Multi-pass membrane protein</topology>
    </subcellularLocation>
</comment>
<feature type="transmembrane region" description="Helical" evidence="6">
    <location>
        <begin position="206"/>
        <end position="228"/>
    </location>
</feature>
<accession>A0A1V6TQ11</accession>
<keyword evidence="2 6" id="KW-0812">Transmembrane</keyword>
<evidence type="ECO:0000259" key="7">
    <source>
        <dbReference type="Pfam" id="PF20684"/>
    </source>
</evidence>
<evidence type="ECO:0000256" key="4">
    <source>
        <dbReference type="ARBA" id="ARBA00023136"/>
    </source>
</evidence>
<feature type="transmembrane region" description="Helical" evidence="6">
    <location>
        <begin position="155"/>
        <end position="180"/>
    </location>
</feature>
<evidence type="ECO:0000256" key="5">
    <source>
        <dbReference type="ARBA" id="ARBA00038359"/>
    </source>
</evidence>
<keyword evidence="3 6" id="KW-1133">Transmembrane helix</keyword>
<evidence type="ECO:0000256" key="6">
    <source>
        <dbReference type="SAM" id="Phobius"/>
    </source>
</evidence>
<dbReference type="EMBL" id="MLQL01000005">
    <property type="protein sequence ID" value="OQE27919.1"/>
    <property type="molecule type" value="Genomic_DNA"/>
</dbReference>
<dbReference type="InterPro" id="IPR052337">
    <property type="entry name" value="SAT4-like"/>
</dbReference>
<feature type="transmembrane region" description="Helical" evidence="6">
    <location>
        <begin position="120"/>
        <end position="143"/>
    </location>
</feature>
<comment type="similarity">
    <text evidence="5">Belongs to the SAT4 family.</text>
</comment>
<keyword evidence="9" id="KW-1185">Reference proteome</keyword>
<dbReference type="GO" id="GO:0016020">
    <property type="term" value="C:membrane"/>
    <property type="evidence" value="ECO:0007669"/>
    <property type="project" value="UniProtKB-SubCell"/>
</dbReference>
<keyword evidence="4 6" id="KW-0472">Membrane</keyword>